<dbReference type="AlphaFoldDB" id="A0A2M9ZAZ1"/>
<name>A0A2M9ZAZ1_9LEPT</name>
<keyword evidence="1" id="KW-0677">Repeat</keyword>
<dbReference type="PANTHER" id="PTHR24197">
    <property type="entry name" value="ANKYRIN REPEAT DOMAIN-CONTAINING PROTEIN 61"/>
    <property type="match status" value="1"/>
</dbReference>
<feature type="repeat" description="ANK" evidence="3">
    <location>
        <begin position="99"/>
        <end position="132"/>
    </location>
</feature>
<protein>
    <submittedName>
        <fullName evidence="4">Uncharacterized protein</fullName>
    </submittedName>
</protein>
<sequence>MREFVLAISDGKLEDFRNLLIELRKEADFLDASSMLLGVSCSDTSDSYYLEELLSGGLDPNRPNSFGIYPLHIAVENGKFEAVKLLLSYGADPNVRDSNGVTPLHISYSYDGLAEISDLLIRNGADPNLRDNIGKRYLM</sequence>
<evidence type="ECO:0000256" key="3">
    <source>
        <dbReference type="PROSITE-ProRule" id="PRU00023"/>
    </source>
</evidence>
<evidence type="ECO:0000256" key="2">
    <source>
        <dbReference type="ARBA" id="ARBA00023043"/>
    </source>
</evidence>
<reference evidence="4 5" key="1">
    <citation type="submission" date="2017-07" db="EMBL/GenBank/DDBJ databases">
        <title>Leptospira spp. isolated from tropical soils.</title>
        <authorList>
            <person name="Thibeaux R."/>
            <person name="Iraola G."/>
            <person name="Ferres I."/>
            <person name="Bierque E."/>
            <person name="Girault D."/>
            <person name="Soupe-Gilbert M.-E."/>
            <person name="Picardeau M."/>
            <person name="Goarant C."/>
        </authorList>
    </citation>
    <scope>NUCLEOTIDE SEQUENCE [LARGE SCALE GENOMIC DNA]</scope>
    <source>
        <strain evidence="4 5">FH2-C-A2</strain>
    </source>
</reference>
<dbReference type="PANTHER" id="PTHR24197:SF48">
    <property type="entry name" value="ANKYRIN REPEAT DOMAIN-CONTAINING PROTEIN 61"/>
    <property type="match status" value="1"/>
</dbReference>
<evidence type="ECO:0000313" key="4">
    <source>
        <dbReference type="EMBL" id="PJZ65507.1"/>
    </source>
</evidence>
<dbReference type="SMART" id="SM00248">
    <property type="entry name" value="ANK"/>
    <property type="match status" value="2"/>
</dbReference>
<proteinExistence type="predicted"/>
<organism evidence="4 5">
    <name type="scientific">Leptospira wolffii</name>
    <dbReference type="NCBI Taxonomy" id="409998"/>
    <lineage>
        <taxon>Bacteria</taxon>
        <taxon>Pseudomonadati</taxon>
        <taxon>Spirochaetota</taxon>
        <taxon>Spirochaetia</taxon>
        <taxon>Leptospirales</taxon>
        <taxon>Leptospiraceae</taxon>
        <taxon>Leptospira</taxon>
    </lineage>
</organism>
<evidence type="ECO:0000256" key="1">
    <source>
        <dbReference type="ARBA" id="ARBA00022737"/>
    </source>
</evidence>
<keyword evidence="2 3" id="KW-0040">ANK repeat</keyword>
<comment type="caution">
    <text evidence="4">The sequence shown here is derived from an EMBL/GenBank/DDBJ whole genome shotgun (WGS) entry which is preliminary data.</text>
</comment>
<dbReference type="PROSITE" id="PS50088">
    <property type="entry name" value="ANK_REPEAT"/>
    <property type="match status" value="2"/>
</dbReference>
<dbReference type="InterPro" id="IPR002110">
    <property type="entry name" value="Ankyrin_rpt"/>
</dbReference>
<gene>
    <name evidence="4" type="ORF">CH371_13895</name>
</gene>
<dbReference type="EMBL" id="NPDT01000005">
    <property type="protein sequence ID" value="PJZ65507.1"/>
    <property type="molecule type" value="Genomic_DNA"/>
</dbReference>
<accession>A0A2M9ZAZ1</accession>
<dbReference type="PROSITE" id="PS50297">
    <property type="entry name" value="ANK_REP_REGION"/>
    <property type="match status" value="2"/>
</dbReference>
<dbReference type="InterPro" id="IPR036770">
    <property type="entry name" value="Ankyrin_rpt-contain_sf"/>
</dbReference>
<dbReference type="PRINTS" id="PR01415">
    <property type="entry name" value="ANKYRIN"/>
</dbReference>
<dbReference type="Gene3D" id="1.25.40.20">
    <property type="entry name" value="Ankyrin repeat-containing domain"/>
    <property type="match status" value="1"/>
</dbReference>
<feature type="repeat" description="ANK" evidence="3">
    <location>
        <begin position="66"/>
        <end position="98"/>
    </location>
</feature>
<dbReference type="SUPFAM" id="SSF48403">
    <property type="entry name" value="Ankyrin repeat"/>
    <property type="match status" value="1"/>
</dbReference>
<dbReference type="Proteomes" id="UP000231912">
    <property type="component" value="Unassembled WGS sequence"/>
</dbReference>
<evidence type="ECO:0000313" key="5">
    <source>
        <dbReference type="Proteomes" id="UP000231912"/>
    </source>
</evidence>
<dbReference type="Pfam" id="PF12796">
    <property type="entry name" value="Ank_2"/>
    <property type="match status" value="1"/>
</dbReference>